<dbReference type="GO" id="GO:0009960">
    <property type="term" value="P:endosperm development"/>
    <property type="evidence" value="ECO:0007669"/>
    <property type="project" value="InterPro"/>
</dbReference>
<dbReference type="PANTHER" id="PTHR46772">
    <property type="entry name" value="BHLH DOMAIN-CONTAINING PROTEIN"/>
    <property type="match status" value="1"/>
</dbReference>
<dbReference type="KEGG" id="soe:110782568"/>
<dbReference type="Pfam" id="PF00010">
    <property type="entry name" value="HLH"/>
    <property type="match status" value="1"/>
</dbReference>
<feature type="region of interest" description="Disordered" evidence="5">
    <location>
        <begin position="1"/>
        <end position="76"/>
    </location>
</feature>
<dbReference type="InterPro" id="IPR045239">
    <property type="entry name" value="bHLH95_bHLH"/>
</dbReference>
<sequence length="287" mass="32406">MSHENDALLWENQSWANLSNDTSGNSGGEKAVSLPEQPKEEKEKEKKRGRSALKKEKGVKGEKKKEGETSDHMHIWTERERRKKMRNMFSDLHALLPQLPPKADKSTIVDEAVNYIRTLESTLLRLQKQKLAETTTNPLLLLEPSVAASSRLAMFSSRETFMADQVYSINNNSKKVHTNTTFSTTASRLPVAIQTWGSNNVVLSICGDDAIFAIYAPKRHALFITICCVFDKYQIETISAHISSDVDRTHFMIRARVEDGAVDQLSELVTVEQIYKRAAAELVLWVN</sequence>
<dbReference type="RefSeq" id="XP_021842426.2">
    <property type="nucleotide sequence ID" value="XM_021986734.2"/>
</dbReference>
<dbReference type="GO" id="GO:0003700">
    <property type="term" value="F:DNA-binding transcription factor activity"/>
    <property type="evidence" value="ECO:0007669"/>
    <property type="project" value="InterPro"/>
</dbReference>
<evidence type="ECO:0000256" key="5">
    <source>
        <dbReference type="SAM" id="MobiDB-lite"/>
    </source>
</evidence>
<dbReference type="Proteomes" id="UP000813463">
    <property type="component" value="Chromosome 4"/>
</dbReference>
<dbReference type="GO" id="GO:0005634">
    <property type="term" value="C:nucleus"/>
    <property type="evidence" value="ECO:0007669"/>
    <property type="project" value="UniProtKB-SubCell"/>
</dbReference>
<gene>
    <name evidence="8" type="primary">LOC110782568</name>
</gene>
<comment type="subcellular location">
    <subcellularLocation>
        <location evidence="1">Nucleus</location>
    </subcellularLocation>
</comment>
<reference evidence="8" key="2">
    <citation type="submission" date="2025-08" db="UniProtKB">
        <authorList>
            <consortium name="RefSeq"/>
        </authorList>
    </citation>
    <scope>IDENTIFICATION</scope>
    <source>
        <tissue evidence="8">Leaf</tissue>
    </source>
</reference>
<organism evidence="7 8">
    <name type="scientific">Spinacia oleracea</name>
    <name type="common">Spinach</name>
    <dbReference type="NCBI Taxonomy" id="3562"/>
    <lineage>
        <taxon>Eukaryota</taxon>
        <taxon>Viridiplantae</taxon>
        <taxon>Streptophyta</taxon>
        <taxon>Embryophyta</taxon>
        <taxon>Tracheophyta</taxon>
        <taxon>Spermatophyta</taxon>
        <taxon>Magnoliopsida</taxon>
        <taxon>eudicotyledons</taxon>
        <taxon>Gunneridae</taxon>
        <taxon>Pentapetalae</taxon>
        <taxon>Caryophyllales</taxon>
        <taxon>Chenopodiaceae</taxon>
        <taxon>Chenopodioideae</taxon>
        <taxon>Anserineae</taxon>
        <taxon>Spinacia</taxon>
    </lineage>
</organism>
<keyword evidence="7" id="KW-1185">Reference proteome</keyword>
<evidence type="ECO:0000313" key="8">
    <source>
        <dbReference type="RefSeq" id="XP_021842426.2"/>
    </source>
</evidence>
<dbReference type="InterPro" id="IPR036638">
    <property type="entry name" value="HLH_DNA-bd_sf"/>
</dbReference>
<evidence type="ECO:0000256" key="2">
    <source>
        <dbReference type="ARBA" id="ARBA00023015"/>
    </source>
</evidence>
<feature type="compositionally biased region" description="Polar residues" evidence="5">
    <location>
        <begin position="11"/>
        <end position="24"/>
    </location>
</feature>
<evidence type="ECO:0000256" key="1">
    <source>
        <dbReference type="ARBA" id="ARBA00004123"/>
    </source>
</evidence>
<dbReference type="PROSITE" id="PS50888">
    <property type="entry name" value="BHLH"/>
    <property type="match status" value="1"/>
</dbReference>
<name>A0A9R0JPK8_SPIOL</name>
<evidence type="ECO:0000256" key="3">
    <source>
        <dbReference type="ARBA" id="ARBA00023163"/>
    </source>
</evidence>
<dbReference type="PANTHER" id="PTHR46772:SF8">
    <property type="entry name" value="TRANSCRIPTION FACTOR BHLH95"/>
    <property type="match status" value="1"/>
</dbReference>
<keyword evidence="2" id="KW-0805">Transcription regulation</keyword>
<feature type="compositionally biased region" description="Basic and acidic residues" evidence="5">
    <location>
        <begin position="37"/>
        <end position="46"/>
    </location>
</feature>
<evidence type="ECO:0000259" key="6">
    <source>
        <dbReference type="PROSITE" id="PS50888"/>
    </source>
</evidence>
<dbReference type="InterPro" id="IPR011598">
    <property type="entry name" value="bHLH_dom"/>
</dbReference>
<dbReference type="Gene3D" id="4.10.280.10">
    <property type="entry name" value="Helix-loop-helix DNA-binding domain"/>
    <property type="match status" value="1"/>
</dbReference>
<evidence type="ECO:0000313" key="7">
    <source>
        <dbReference type="Proteomes" id="UP000813463"/>
    </source>
</evidence>
<dbReference type="SUPFAM" id="SSF47459">
    <property type="entry name" value="HLH, helix-loop-helix DNA-binding domain"/>
    <property type="match status" value="1"/>
</dbReference>
<protein>
    <submittedName>
        <fullName evidence="8">Transcription factor bHLH95</fullName>
    </submittedName>
</protein>
<reference evidence="7" key="1">
    <citation type="journal article" date="2021" name="Nat. Commun.">
        <title>Genomic analyses provide insights into spinach domestication and the genetic basis of agronomic traits.</title>
        <authorList>
            <person name="Cai X."/>
            <person name="Sun X."/>
            <person name="Xu C."/>
            <person name="Sun H."/>
            <person name="Wang X."/>
            <person name="Ge C."/>
            <person name="Zhang Z."/>
            <person name="Wang Q."/>
            <person name="Fei Z."/>
            <person name="Jiao C."/>
            <person name="Wang Q."/>
        </authorList>
    </citation>
    <scope>NUCLEOTIDE SEQUENCE [LARGE SCALE GENOMIC DNA]</scope>
    <source>
        <strain evidence="7">cv. Varoflay</strain>
    </source>
</reference>
<dbReference type="AlphaFoldDB" id="A0A9R0JPK8"/>
<proteinExistence type="predicted"/>
<dbReference type="SMART" id="SM00353">
    <property type="entry name" value="HLH"/>
    <property type="match status" value="1"/>
</dbReference>
<keyword evidence="3" id="KW-0804">Transcription</keyword>
<accession>A0A9R0JPK8</accession>
<feature type="compositionally biased region" description="Basic and acidic residues" evidence="5">
    <location>
        <begin position="53"/>
        <end position="76"/>
    </location>
</feature>
<dbReference type="GeneID" id="110782568"/>
<feature type="domain" description="BHLH" evidence="6">
    <location>
        <begin position="69"/>
        <end position="119"/>
    </location>
</feature>
<dbReference type="GO" id="GO:0046983">
    <property type="term" value="F:protein dimerization activity"/>
    <property type="evidence" value="ECO:0007669"/>
    <property type="project" value="InterPro"/>
</dbReference>
<keyword evidence="4" id="KW-0539">Nucleus</keyword>
<evidence type="ECO:0000256" key="4">
    <source>
        <dbReference type="ARBA" id="ARBA00023242"/>
    </source>
</evidence>
<dbReference type="CDD" id="cd11393">
    <property type="entry name" value="bHLH_AtbHLH_like"/>
    <property type="match status" value="1"/>
</dbReference>
<dbReference type="InterPro" id="IPR044278">
    <property type="entry name" value="BHLH95-like"/>
</dbReference>